<evidence type="ECO:0000256" key="1">
    <source>
        <dbReference type="ARBA" id="ARBA00008553"/>
    </source>
</evidence>
<feature type="domain" description="Large ribosomal subunit protein uL5 N-terminal" evidence="4">
    <location>
        <begin position="25"/>
        <end position="81"/>
    </location>
</feature>
<reference evidence="5" key="1">
    <citation type="journal article" date="2014" name="Front. Microbiol.">
        <title>High frequency of phylogenetically diverse reductive dehalogenase-homologous genes in deep subseafloor sedimentary metagenomes.</title>
        <authorList>
            <person name="Kawai M."/>
            <person name="Futagami T."/>
            <person name="Toyoda A."/>
            <person name="Takaki Y."/>
            <person name="Nishi S."/>
            <person name="Hori S."/>
            <person name="Arai W."/>
            <person name="Tsubouchi T."/>
            <person name="Morono Y."/>
            <person name="Uchiyama I."/>
            <person name="Ito T."/>
            <person name="Fujiyama A."/>
            <person name="Inagaki F."/>
            <person name="Takami H."/>
        </authorList>
    </citation>
    <scope>NUCLEOTIDE SEQUENCE</scope>
    <source>
        <strain evidence="5">Expedition CK06-06</strain>
    </source>
</reference>
<dbReference type="InterPro" id="IPR031310">
    <property type="entry name" value="Ribosomal_uL5_N"/>
</dbReference>
<comment type="caution">
    <text evidence="5">The sequence shown here is derived from an EMBL/GenBank/DDBJ whole genome shotgun (WGS) entry which is preliminary data.</text>
</comment>
<proteinExistence type="inferred from homology"/>
<comment type="similarity">
    <text evidence="1">Belongs to the universal ribosomal protein uL5 family.</text>
</comment>
<name>X1HNA7_9ZZZZ</name>
<keyword evidence="3" id="KW-0687">Ribonucleoprotein</keyword>
<dbReference type="SUPFAM" id="SSF55282">
    <property type="entry name" value="RL5-like"/>
    <property type="match status" value="1"/>
</dbReference>
<evidence type="ECO:0000256" key="3">
    <source>
        <dbReference type="ARBA" id="ARBA00023274"/>
    </source>
</evidence>
<evidence type="ECO:0000256" key="2">
    <source>
        <dbReference type="ARBA" id="ARBA00022980"/>
    </source>
</evidence>
<dbReference type="InterPro" id="IPR020929">
    <property type="entry name" value="Ribosomal_uL5_CS"/>
</dbReference>
<dbReference type="EMBL" id="BARU01007660">
    <property type="protein sequence ID" value="GAH46803.1"/>
    <property type="molecule type" value="Genomic_DNA"/>
</dbReference>
<gene>
    <name evidence="5" type="ORF">S03H2_15093</name>
</gene>
<feature type="non-terminal residue" evidence="5">
    <location>
        <position position="97"/>
    </location>
</feature>
<dbReference type="Pfam" id="PF00281">
    <property type="entry name" value="Ribosomal_L5"/>
    <property type="match status" value="1"/>
</dbReference>
<protein>
    <recommendedName>
        <fullName evidence="4">Large ribosomal subunit protein uL5 N-terminal domain-containing protein</fullName>
    </recommendedName>
</protein>
<keyword evidence="2" id="KW-0689">Ribosomal protein</keyword>
<sequence length="97" mass="10819">MKSRLEEKYLTELAPQLKARLGYDNIMKLPRLRKIVLSIGLGEAVQEPKALETAEKDLTTISGQHPVTTRAKKSISAFKLRAGMPVGMMVTLRGKRI</sequence>
<dbReference type="AlphaFoldDB" id="X1HNA7"/>
<dbReference type="PROSITE" id="PS00358">
    <property type="entry name" value="RIBOSOMAL_L5"/>
    <property type="match status" value="1"/>
</dbReference>
<evidence type="ECO:0000313" key="5">
    <source>
        <dbReference type="EMBL" id="GAH46803.1"/>
    </source>
</evidence>
<dbReference type="GO" id="GO:0005840">
    <property type="term" value="C:ribosome"/>
    <property type="evidence" value="ECO:0007669"/>
    <property type="project" value="UniProtKB-KW"/>
</dbReference>
<dbReference type="PANTHER" id="PTHR11994">
    <property type="entry name" value="60S RIBOSOMAL PROTEIN L11-RELATED"/>
    <property type="match status" value="1"/>
</dbReference>
<dbReference type="GO" id="GO:0003735">
    <property type="term" value="F:structural constituent of ribosome"/>
    <property type="evidence" value="ECO:0007669"/>
    <property type="project" value="InterPro"/>
</dbReference>
<dbReference type="GO" id="GO:1990904">
    <property type="term" value="C:ribonucleoprotein complex"/>
    <property type="evidence" value="ECO:0007669"/>
    <property type="project" value="UniProtKB-KW"/>
</dbReference>
<dbReference type="Gene3D" id="3.30.1440.10">
    <property type="match status" value="1"/>
</dbReference>
<dbReference type="InterPro" id="IPR022803">
    <property type="entry name" value="Ribosomal_uL5_dom_sf"/>
</dbReference>
<dbReference type="GO" id="GO:0006412">
    <property type="term" value="P:translation"/>
    <property type="evidence" value="ECO:0007669"/>
    <property type="project" value="InterPro"/>
</dbReference>
<evidence type="ECO:0000259" key="4">
    <source>
        <dbReference type="Pfam" id="PF00281"/>
    </source>
</evidence>
<organism evidence="5">
    <name type="scientific">marine sediment metagenome</name>
    <dbReference type="NCBI Taxonomy" id="412755"/>
    <lineage>
        <taxon>unclassified sequences</taxon>
        <taxon>metagenomes</taxon>
        <taxon>ecological metagenomes</taxon>
    </lineage>
</organism>
<dbReference type="InterPro" id="IPR002132">
    <property type="entry name" value="Ribosomal_uL5"/>
</dbReference>
<accession>X1HNA7</accession>